<dbReference type="InterPro" id="IPR001427">
    <property type="entry name" value="RNaseA"/>
</dbReference>
<evidence type="ECO:0000256" key="9">
    <source>
        <dbReference type="ARBA" id="ARBA00023180"/>
    </source>
</evidence>
<dbReference type="GO" id="GO:0004540">
    <property type="term" value="F:RNA nuclease activity"/>
    <property type="evidence" value="ECO:0007669"/>
    <property type="project" value="TreeGrafter"/>
</dbReference>
<dbReference type="PRINTS" id="PR00794">
    <property type="entry name" value="RIBONUCLEASE"/>
</dbReference>
<reference evidence="13" key="3">
    <citation type="journal article" date="2019" name="Gene Rep">
        <title>Eutherian third-party data gene collections.</title>
        <authorList>
            <person name="Premzl M."/>
        </authorList>
    </citation>
    <scope>NUCLEOTIDE SEQUENCE</scope>
</reference>
<evidence type="ECO:0000256" key="1">
    <source>
        <dbReference type="ARBA" id="ARBA00004613"/>
    </source>
</evidence>
<dbReference type="InterPro" id="IPR023412">
    <property type="entry name" value="RNaseA_domain"/>
</dbReference>
<dbReference type="SUPFAM" id="SSF54076">
    <property type="entry name" value="RNase A-like"/>
    <property type="match status" value="1"/>
</dbReference>
<evidence type="ECO:0000256" key="8">
    <source>
        <dbReference type="ARBA" id="ARBA00023157"/>
    </source>
</evidence>
<dbReference type="SMART" id="SM00092">
    <property type="entry name" value="RNAse_Pc"/>
    <property type="match status" value="1"/>
</dbReference>
<dbReference type="Gene3D" id="3.10.130.10">
    <property type="entry name" value="Ribonuclease A-like domain"/>
    <property type="match status" value="1"/>
</dbReference>
<protein>
    <submittedName>
        <fullName evidence="13">Ribonuclease A F2</fullName>
    </submittedName>
</protein>
<evidence type="ECO:0000256" key="4">
    <source>
        <dbReference type="ARBA" id="ARBA00022722"/>
    </source>
</evidence>
<dbReference type="GO" id="GO:0016787">
    <property type="term" value="F:hydrolase activity"/>
    <property type="evidence" value="ECO:0007669"/>
    <property type="project" value="UniProtKB-KW"/>
</dbReference>
<keyword evidence="11" id="KW-0472">Membrane</keyword>
<evidence type="ECO:0000256" key="11">
    <source>
        <dbReference type="SAM" id="Phobius"/>
    </source>
</evidence>
<keyword evidence="11" id="KW-1133">Transmembrane helix</keyword>
<dbReference type="CDD" id="cd06265">
    <property type="entry name" value="RNase_A_canonical"/>
    <property type="match status" value="1"/>
</dbReference>
<proteinExistence type="inferred from homology"/>
<dbReference type="GO" id="GO:0003676">
    <property type="term" value="F:nucleic acid binding"/>
    <property type="evidence" value="ECO:0007669"/>
    <property type="project" value="InterPro"/>
</dbReference>
<comment type="similarity">
    <text evidence="2 10">Belongs to the pancreatic ribonuclease family.</text>
</comment>
<evidence type="ECO:0000256" key="2">
    <source>
        <dbReference type="ARBA" id="ARBA00005600"/>
    </source>
</evidence>
<comment type="subcellular location">
    <subcellularLocation>
        <location evidence="1">Secreted</location>
    </subcellularLocation>
</comment>
<evidence type="ECO:0000256" key="6">
    <source>
        <dbReference type="ARBA" id="ARBA00022759"/>
    </source>
</evidence>
<name>W0UTJ0_MYOLU</name>
<dbReference type="Pfam" id="PF00074">
    <property type="entry name" value="RnaseA"/>
    <property type="match status" value="1"/>
</dbReference>
<feature type="domain" description="Ribonuclease A-domain" evidence="12">
    <location>
        <begin position="51"/>
        <end position="174"/>
    </location>
</feature>
<dbReference type="GO" id="GO:0005615">
    <property type="term" value="C:extracellular space"/>
    <property type="evidence" value="ECO:0007669"/>
    <property type="project" value="TreeGrafter"/>
</dbReference>
<keyword evidence="11" id="KW-0812">Transmembrane</keyword>
<evidence type="ECO:0000256" key="7">
    <source>
        <dbReference type="ARBA" id="ARBA00022801"/>
    </source>
</evidence>
<keyword evidence="7 10" id="KW-0378">Hydrolase</keyword>
<reference evidence="13" key="1">
    <citation type="journal article" date="2014" name="Mol. Genet. Genomics">
        <title>Comparative genomic analysis of eutherian ribonuclease A genes.</title>
        <authorList>
            <person name="Premzl M."/>
        </authorList>
    </citation>
    <scope>NUCLEOTIDE SEQUENCE</scope>
</reference>
<keyword evidence="5" id="KW-0732">Signal</keyword>
<keyword evidence="4 10" id="KW-0540">Nuclease</keyword>
<dbReference type="HOGENOM" id="CLU_117006_0_1_1"/>
<dbReference type="PROSITE" id="PS00127">
    <property type="entry name" value="RNASE_PANCREATIC"/>
    <property type="match status" value="1"/>
</dbReference>
<dbReference type="AlphaFoldDB" id="W0UTJ0"/>
<keyword evidence="9" id="KW-0325">Glycoprotein</keyword>
<sequence length="174" mass="19354">MKGCVTLGRDGGDASLLTGNMVPTQRDSQLCLLLLLGLMGMVISFHAPPGGLSWAQWFEVQHVNMTNAQCTIAMQPINRLNYVSFQRPCKGQNTFINTSLAAVVNLCSGTNITCRNRVDKNCYRSRVAVNLTYCNLTGPARHYNQCQYQQVTLLRNYSVACDNGHIPVHFDRII</sequence>
<dbReference type="GO" id="GO:0050830">
    <property type="term" value="P:defense response to Gram-positive bacterium"/>
    <property type="evidence" value="ECO:0007669"/>
    <property type="project" value="TreeGrafter"/>
</dbReference>
<evidence type="ECO:0000256" key="5">
    <source>
        <dbReference type="ARBA" id="ARBA00022729"/>
    </source>
</evidence>
<evidence type="ECO:0000313" key="13">
    <source>
        <dbReference type="EMBL" id="CDG32135.1"/>
    </source>
</evidence>
<reference evidence="13" key="2">
    <citation type="journal article" date="2016" name="Data Brief">
        <title>Curated eutherian third party data gene data sets.</title>
        <authorList>
            <person name="Premzl M."/>
        </authorList>
    </citation>
    <scope>NUCLEOTIDE SEQUENCE</scope>
</reference>
<dbReference type="GO" id="GO:0006935">
    <property type="term" value="P:chemotaxis"/>
    <property type="evidence" value="ECO:0007669"/>
    <property type="project" value="TreeGrafter"/>
</dbReference>
<keyword evidence="3" id="KW-0964">Secreted</keyword>
<dbReference type="PANTHER" id="PTHR11437:SF3">
    <property type="entry name" value="EOSINOPHIL CATIONIC PROTEIN"/>
    <property type="match status" value="1"/>
</dbReference>
<dbReference type="EMBL" id="HG329059">
    <property type="protein sequence ID" value="CDG32135.1"/>
    <property type="molecule type" value="Genomic_DNA"/>
</dbReference>
<evidence type="ECO:0000259" key="12">
    <source>
        <dbReference type="SMART" id="SM00092"/>
    </source>
</evidence>
<dbReference type="InterPro" id="IPR023411">
    <property type="entry name" value="RNaseA_AS"/>
</dbReference>
<dbReference type="InterPro" id="IPR036816">
    <property type="entry name" value="RNaseA-like_dom_sf"/>
</dbReference>
<dbReference type="GO" id="GO:0002227">
    <property type="term" value="P:innate immune response in mucosa"/>
    <property type="evidence" value="ECO:0007669"/>
    <property type="project" value="TreeGrafter"/>
</dbReference>
<organism evidence="13">
    <name type="scientific">Myotis lucifugus</name>
    <name type="common">Little brown bat</name>
    <dbReference type="NCBI Taxonomy" id="59463"/>
    <lineage>
        <taxon>Eukaryota</taxon>
        <taxon>Metazoa</taxon>
        <taxon>Chordata</taxon>
        <taxon>Craniata</taxon>
        <taxon>Vertebrata</taxon>
        <taxon>Euteleostomi</taxon>
        <taxon>Mammalia</taxon>
        <taxon>Eutheria</taxon>
        <taxon>Laurasiatheria</taxon>
        <taxon>Chiroptera</taxon>
        <taxon>Yangochiroptera</taxon>
        <taxon>Vespertilionidae</taxon>
        <taxon>Myotis</taxon>
    </lineage>
</organism>
<feature type="transmembrane region" description="Helical" evidence="11">
    <location>
        <begin position="30"/>
        <end position="47"/>
    </location>
</feature>
<dbReference type="GO" id="GO:0004519">
    <property type="term" value="F:endonuclease activity"/>
    <property type="evidence" value="ECO:0007669"/>
    <property type="project" value="UniProtKB-KW"/>
</dbReference>
<accession>W0UTJ0</accession>
<evidence type="ECO:0000256" key="3">
    <source>
        <dbReference type="ARBA" id="ARBA00022525"/>
    </source>
</evidence>
<keyword evidence="8" id="KW-1015">Disulfide bond</keyword>
<keyword evidence="6 10" id="KW-0255">Endonuclease</keyword>
<dbReference type="PANTHER" id="PTHR11437">
    <property type="entry name" value="RIBONUCLEASE"/>
    <property type="match status" value="1"/>
</dbReference>
<evidence type="ECO:0000256" key="10">
    <source>
        <dbReference type="RuleBase" id="RU000651"/>
    </source>
</evidence>
<gene>
    <name evidence="13" type="primary">RAF2</name>
</gene>